<dbReference type="AlphaFoldDB" id="A0LPL2"/>
<evidence type="ECO:0000256" key="1">
    <source>
        <dbReference type="SAM" id="SignalP"/>
    </source>
</evidence>
<accession>A0LPL2</accession>
<proteinExistence type="predicted"/>
<evidence type="ECO:0008006" key="4">
    <source>
        <dbReference type="Google" id="ProtNLM"/>
    </source>
</evidence>
<dbReference type="eggNOG" id="ENOG50339EA">
    <property type="taxonomic scope" value="Bacteria"/>
</dbReference>
<dbReference type="HOGENOM" id="CLU_677624_0_0_7"/>
<feature type="signal peptide" evidence="1">
    <location>
        <begin position="1"/>
        <end position="24"/>
    </location>
</feature>
<dbReference type="Proteomes" id="UP000001784">
    <property type="component" value="Chromosome"/>
</dbReference>
<dbReference type="KEGG" id="sfu:Sfum_3694"/>
<keyword evidence="1" id="KW-0732">Signal</keyword>
<sequence>MKRSVFVFLTAVFVLSASVSLCHAQTDRTVTNTSKKGSLLVWPLIRGGTADTMINLSNDYYESVKVKCVYRFPSSCARTEWTFTLQPNQPVSWMASTGKGPDGKAVPHTGVQPSPLAPRTLAELKCWAVDSAGTQQIAWNWLSGSAVVGEAHDRHWEYSAWRFAVNSATTGVAAGLPGEMLLTGDSGNYDACPTGLLFNFLKQTRNTSGVFPAGTVDNRLALVPCRERLAGNLDTMVYTKLVRRSEKGKTLSTASVCVGCDDTTTQWFYQSLAGPKVHLVAGAVNPFTHLSTRSGTIYVHGRKQAACAGSVGSPLLGVMSMRLYSGDGPVVGVAPTAVGPGQAYIRDANDVNTTTPVSITW</sequence>
<keyword evidence="3" id="KW-1185">Reference proteome</keyword>
<name>A0LPL2_SYNFM</name>
<protein>
    <recommendedName>
        <fullName evidence="4">Ig-like domain-containing protein</fullName>
    </recommendedName>
</protein>
<dbReference type="OrthoDB" id="5775716at2"/>
<feature type="chain" id="PRO_5002626385" description="Ig-like domain-containing protein" evidence="1">
    <location>
        <begin position="25"/>
        <end position="361"/>
    </location>
</feature>
<dbReference type="EMBL" id="CP000478">
    <property type="protein sequence ID" value="ABK19364.1"/>
    <property type="molecule type" value="Genomic_DNA"/>
</dbReference>
<evidence type="ECO:0000313" key="2">
    <source>
        <dbReference type="EMBL" id="ABK19364.1"/>
    </source>
</evidence>
<dbReference type="STRING" id="335543.Sfum_3694"/>
<dbReference type="InParanoid" id="A0LPL2"/>
<dbReference type="RefSeq" id="WP_011700489.1">
    <property type="nucleotide sequence ID" value="NC_008554.1"/>
</dbReference>
<organism evidence="2 3">
    <name type="scientific">Syntrophobacter fumaroxidans (strain DSM 10017 / MPOB)</name>
    <dbReference type="NCBI Taxonomy" id="335543"/>
    <lineage>
        <taxon>Bacteria</taxon>
        <taxon>Pseudomonadati</taxon>
        <taxon>Thermodesulfobacteriota</taxon>
        <taxon>Syntrophobacteria</taxon>
        <taxon>Syntrophobacterales</taxon>
        <taxon>Syntrophobacteraceae</taxon>
        <taxon>Syntrophobacter</taxon>
    </lineage>
</organism>
<reference evidence="2 3" key="1">
    <citation type="submission" date="2006-10" db="EMBL/GenBank/DDBJ databases">
        <title>Complete sequence of Syntrophobacter fumaroxidans MPOB.</title>
        <authorList>
            <consortium name="US DOE Joint Genome Institute"/>
            <person name="Copeland A."/>
            <person name="Lucas S."/>
            <person name="Lapidus A."/>
            <person name="Barry K."/>
            <person name="Detter J.C."/>
            <person name="Glavina del Rio T."/>
            <person name="Hammon N."/>
            <person name="Israni S."/>
            <person name="Pitluck S."/>
            <person name="Goltsman E.G."/>
            <person name="Martinez M."/>
            <person name="Schmutz J."/>
            <person name="Larimer F."/>
            <person name="Land M."/>
            <person name="Hauser L."/>
            <person name="Kyrpides N."/>
            <person name="Kim E."/>
            <person name="Boone D.R."/>
            <person name="Brockman F."/>
            <person name="Culley D."/>
            <person name="Ferry J."/>
            <person name="Gunsalus R."/>
            <person name="McInerney M.J."/>
            <person name="Morrison M."/>
            <person name="Plugge C."/>
            <person name="Rohlin L."/>
            <person name="Scholten J."/>
            <person name="Sieber J."/>
            <person name="Stams A.J.M."/>
            <person name="Worm P."/>
            <person name="Henstra A.M."/>
            <person name="Richardson P."/>
        </authorList>
    </citation>
    <scope>NUCLEOTIDE SEQUENCE [LARGE SCALE GENOMIC DNA]</scope>
    <source>
        <strain evidence="3">DSM 10017 / MPOB</strain>
    </source>
</reference>
<gene>
    <name evidence="2" type="ordered locus">Sfum_3694</name>
</gene>
<evidence type="ECO:0000313" key="3">
    <source>
        <dbReference type="Proteomes" id="UP000001784"/>
    </source>
</evidence>